<protein>
    <submittedName>
        <fullName evidence="2">Uncharacterized protein</fullName>
    </submittedName>
</protein>
<evidence type="ECO:0000313" key="2">
    <source>
        <dbReference type="EMBL" id="SIQ89214.1"/>
    </source>
</evidence>
<evidence type="ECO:0000256" key="1">
    <source>
        <dbReference type="SAM" id="MobiDB-lite"/>
    </source>
</evidence>
<dbReference type="RefSeq" id="WP_076427986.1">
    <property type="nucleotide sequence ID" value="NZ_FTNO01000001.1"/>
</dbReference>
<dbReference type="PROSITE" id="PS51318">
    <property type="entry name" value="TAT"/>
    <property type="match status" value="1"/>
</dbReference>
<gene>
    <name evidence="2" type="ORF">SAMN05421858_0714</name>
</gene>
<accession>A0A1N6WGL1</accession>
<dbReference type="Proteomes" id="UP000186914">
    <property type="component" value="Unassembled WGS sequence"/>
</dbReference>
<evidence type="ECO:0000313" key="3">
    <source>
        <dbReference type="Proteomes" id="UP000186914"/>
    </source>
</evidence>
<proteinExistence type="predicted"/>
<keyword evidence="3" id="KW-1185">Reference proteome</keyword>
<dbReference type="AlphaFoldDB" id="A0A1N6WGL1"/>
<dbReference type="InterPro" id="IPR006311">
    <property type="entry name" value="TAT_signal"/>
</dbReference>
<reference evidence="3" key="1">
    <citation type="submission" date="2017-01" db="EMBL/GenBank/DDBJ databases">
        <authorList>
            <person name="Varghese N."/>
            <person name="Submissions S."/>
        </authorList>
    </citation>
    <scope>NUCLEOTIDE SEQUENCE [LARGE SCALE GENOMIC DNA]</scope>
    <source>
        <strain evidence="3">CGMCC 1.7737</strain>
    </source>
</reference>
<dbReference type="EMBL" id="FTNO01000001">
    <property type="protein sequence ID" value="SIQ89214.1"/>
    <property type="molecule type" value="Genomic_DNA"/>
</dbReference>
<organism evidence="2 3">
    <name type="scientific">Haladaptatus litoreus</name>
    <dbReference type="NCBI Taxonomy" id="553468"/>
    <lineage>
        <taxon>Archaea</taxon>
        <taxon>Methanobacteriati</taxon>
        <taxon>Methanobacteriota</taxon>
        <taxon>Stenosarchaea group</taxon>
        <taxon>Halobacteria</taxon>
        <taxon>Halobacteriales</taxon>
        <taxon>Haladaptataceae</taxon>
        <taxon>Haladaptatus</taxon>
    </lineage>
</organism>
<sequence length="189" mass="20231">MTDDKNDETDVHRRTVLSNVDETKRHGETVTDTRRGVLQRAVGVAGAAVVSSLGFSGAASALSGTPEEHAVASVRQYDSKSTVTKTLASGTTELRKTLSRSGYLDTASAAEFTDLERLAVGEYLKAEEGIAVVGTVHDGTPTTKIEVSKQVPDHELKVVLFPNSVNLRRRSVPAGIPPVHSRSKQVLPR</sequence>
<name>A0A1N6WGL1_9EURY</name>
<feature type="region of interest" description="Disordered" evidence="1">
    <location>
        <begin position="1"/>
        <end position="29"/>
    </location>
</feature>